<dbReference type="PANTHER" id="PTHR13789">
    <property type="entry name" value="MONOOXYGENASE"/>
    <property type="match status" value="1"/>
</dbReference>
<feature type="domain" description="FAD-binding" evidence="6">
    <location>
        <begin position="7"/>
        <end position="309"/>
    </location>
</feature>
<protein>
    <recommendedName>
        <fullName evidence="6">FAD-binding domain-containing protein</fullName>
    </recommendedName>
</protein>
<evidence type="ECO:0000256" key="1">
    <source>
        <dbReference type="ARBA" id="ARBA00007992"/>
    </source>
</evidence>
<dbReference type="GeneID" id="27322945"/>
<dbReference type="Pfam" id="PF01494">
    <property type="entry name" value="FAD_binding_3"/>
    <property type="match status" value="1"/>
</dbReference>
<evidence type="ECO:0000256" key="4">
    <source>
        <dbReference type="ARBA" id="ARBA00023002"/>
    </source>
</evidence>
<dbReference type="EMBL" id="KN847522">
    <property type="protein sequence ID" value="KIV93926.1"/>
    <property type="molecule type" value="Genomic_DNA"/>
</dbReference>
<comment type="similarity">
    <text evidence="1">Belongs to the paxM FAD-dependent monooxygenase family.</text>
</comment>
<gene>
    <name evidence="7" type="ORF">PV10_05100</name>
</gene>
<dbReference type="InterPro" id="IPR036188">
    <property type="entry name" value="FAD/NAD-bd_sf"/>
</dbReference>
<organism evidence="7 8">
    <name type="scientific">Exophiala mesophila</name>
    <name type="common">Black yeast-like fungus</name>
    <dbReference type="NCBI Taxonomy" id="212818"/>
    <lineage>
        <taxon>Eukaryota</taxon>
        <taxon>Fungi</taxon>
        <taxon>Dikarya</taxon>
        <taxon>Ascomycota</taxon>
        <taxon>Pezizomycotina</taxon>
        <taxon>Eurotiomycetes</taxon>
        <taxon>Chaetothyriomycetidae</taxon>
        <taxon>Chaetothyriales</taxon>
        <taxon>Herpotrichiellaceae</taxon>
        <taxon>Exophiala</taxon>
    </lineage>
</organism>
<evidence type="ECO:0000259" key="6">
    <source>
        <dbReference type="Pfam" id="PF01494"/>
    </source>
</evidence>
<reference evidence="7 8" key="1">
    <citation type="submission" date="2015-01" db="EMBL/GenBank/DDBJ databases">
        <title>The Genome Sequence of Exophiala mesophila CBS40295.</title>
        <authorList>
            <consortium name="The Broad Institute Genomics Platform"/>
            <person name="Cuomo C."/>
            <person name="de Hoog S."/>
            <person name="Gorbushina A."/>
            <person name="Stielow B."/>
            <person name="Teixiera M."/>
            <person name="Abouelleil A."/>
            <person name="Chapman S.B."/>
            <person name="Priest M."/>
            <person name="Young S.K."/>
            <person name="Wortman J."/>
            <person name="Nusbaum C."/>
            <person name="Birren B."/>
        </authorList>
    </citation>
    <scope>NUCLEOTIDE SEQUENCE [LARGE SCALE GENOMIC DNA]</scope>
    <source>
        <strain evidence="7 8">CBS 40295</strain>
    </source>
</reference>
<name>A0A0D1Y0A4_EXOME</name>
<dbReference type="RefSeq" id="XP_016225500.1">
    <property type="nucleotide sequence ID" value="XM_016369712.1"/>
</dbReference>
<dbReference type="VEuPathDB" id="FungiDB:PV10_05100"/>
<evidence type="ECO:0000313" key="8">
    <source>
        <dbReference type="Proteomes" id="UP000054302"/>
    </source>
</evidence>
<keyword evidence="3" id="KW-0274">FAD</keyword>
<evidence type="ECO:0000256" key="3">
    <source>
        <dbReference type="ARBA" id="ARBA00022827"/>
    </source>
</evidence>
<sequence>MLAHPSQAVIIGGGICGITAALALKKVGIPVVVYELRSGPATAGGAVNLTPVALRYLDHVGALEEIYRRGSRTKEVTIFSIPKAKRLGGYKFKADITGYPAVRATRHDLLQSLLYASAKENITIHYSAKLTSVSEDEDSITATFADGRKASGAMLLGCDGIYSATRLKYVDPSRKPEYTGTVAAGGVLKTATLKSPVHFEDACVNLSEHGFLVTAYCNKDRSNMYVALSLDKQANSHDGWDMTPEEAEATKQYMIEKYADVKTPVIKEIIQQWEDQFYWPVHELKGSGVWSKGRALLLGDACHAMPPNGESAGFCLEDAVLLATVFGKRGAKDLQAVFQEYIAIRRPEIDSARIETQSRWKSAQFMTPWQFRLRQAIIPWYLWWTESKRDALFSKDVRNSVV</sequence>
<dbReference type="InterPro" id="IPR050493">
    <property type="entry name" value="FAD-dep_Monooxygenase_BioMet"/>
</dbReference>
<proteinExistence type="inferred from homology"/>
<dbReference type="AlphaFoldDB" id="A0A0D1Y0A4"/>
<dbReference type="Gene3D" id="3.50.50.60">
    <property type="entry name" value="FAD/NAD(P)-binding domain"/>
    <property type="match status" value="1"/>
</dbReference>
<evidence type="ECO:0000256" key="2">
    <source>
        <dbReference type="ARBA" id="ARBA00022630"/>
    </source>
</evidence>
<dbReference type="PANTHER" id="PTHR13789:SF309">
    <property type="entry name" value="PUTATIVE (AFU_ORTHOLOGUE AFUA_6G14510)-RELATED"/>
    <property type="match status" value="1"/>
</dbReference>
<dbReference type="InterPro" id="IPR002938">
    <property type="entry name" value="FAD-bd"/>
</dbReference>
<dbReference type="HOGENOM" id="CLU_009665_19_5_1"/>
<keyword evidence="4" id="KW-0560">Oxidoreductase</keyword>
<dbReference type="STRING" id="212818.A0A0D1Y0A4"/>
<dbReference type="OMA" id="PPTHESM"/>
<dbReference type="GO" id="GO:0004497">
    <property type="term" value="F:monooxygenase activity"/>
    <property type="evidence" value="ECO:0007669"/>
    <property type="project" value="UniProtKB-KW"/>
</dbReference>
<keyword evidence="2" id="KW-0285">Flavoprotein</keyword>
<keyword evidence="5" id="KW-0503">Monooxygenase</keyword>
<evidence type="ECO:0000313" key="7">
    <source>
        <dbReference type="EMBL" id="KIV93926.1"/>
    </source>
</evidence>
<accession>A0A0D1Y0A4</accession>
<dbReference type="OrthoDB" id="16820at2759"/>
<keyword evidence="8" id="KW-1185">Reference proteome</keyword>
<evidence type="ECO:0000256" key="5">
    <source>
        <dbReference type="ARBA" id="ARBA00023033"/>
    </source>
</evidence>
<dbReference type="SUPFAM" id="SSF51905">
    <property type="entry name" value="FAD/NAD(P)-binding domain"/>
    <property type="match status" value="1"/>
</dbReference>
<dbReference type="PRINTS" id="PR00420">
    <property type="entry name" value="RNGMNOXGNASE"/>
</dbReference>
<dbReference type="GO" id="GO:0071949">
    <property type="term" value="F:FAD binding"/>
    <property type="evidence" value="ECO:0007669"/>
    <property type="project" value="InterPro"/>
</dbReference>
<dbReference type="Proteomes" id="UP000054302">
    <property type="component" value="Unassembled WGS sequence"/>
</dbReference>